<reference evidence="2 3" key="1">
    <citation type="submission" date="2019-01" db="EMBL/GenBank/DDBJ databases">
        <authorList>
            <person name="Sayadi A."/>
        </authorList>
    </citation>
    <scope>NUCLEOTIDE SEQUENCE [LARGE SCALE GENOMIC DNA]</scope>
</reference>
<keyword evidence="1" id="KW-0472">Membrane</keyword>
<dbReference type="Proteomes" id="UP000410492">
    <property type="component" value="Unassembled WGS sequence"/>
</dbReference>
<keyword evidence="3" id="KW-1185">Reference proteome</keyword>
<accession>A0A653C5X6</accession>
<evidence type="ECO:0000313" key="3">
    <source>
        <dbReference type="Proteomes" id="UP000410492"/>
    </source>
</evidence>
<evidence type="ECO:0000256" key="1">
    <source>
        <dbReference type="SAM" id="Phobius"/>
    </source>
</evidence>
<gene>
    <name evidence="2" type="ORF">CALMAC_LOCUS6485</name>
</gene>
<protein>
    <submittedName>
        <fullName evidence="2">Uncharacterized protein</fullName>
    </submittedName>
</protein>
<name>A0A653C5X6_CALMS</name>
<dbReference type="EMBL" id="CAACVG010007032">
    <property type="protein sequence ID" value="VEN43298.1"/>
    <property type="molecule type" value="Genomic_DNA"/>
</dbReference>
<keyword evidence="1" id="KW-0812">Transmembrane</keyword>
<sequence>MQASLQVNIPLCLLQCTFEELKKNLKEGGMYSYNIYSFIYFLLKFSLFHSMRKIMFLIAMCLILEKCSFFKITIKIFQG</sequence>
<keyword evidence="1" id="KW-1133">Transmembrane helix</keyword>
<evidence type="ECO:0000313" key="2">
    <source>
        <dbReference type="EMBL" id="VEN43298.1"/>
    </source>
</evidence>
<dbReference type="AlphaFoldDB" id="A0A653C5X6"/>
<feature type="transmembrane region" description="Helical" evidence="1">
    <location>
        <begin position="31"/>
        <end position="48"/>
    </location>
</feature>
<proteinExistence type="predicted"/>
<organism evidence="2 3">
    <name type="scientific">Callosobruchus maculatus</name>
    <name type="common">Southern cowpea weevil</name>
    <name type="synonym">Pulse bruchid</name>
    <dbReference type="NCBI Taxonomy" id="64391"/>
    <lineage>
        <taxon>Eukaryota</taxon>
        <taxon>Metazoa</taxon>
        <taxon>Ecdysozoa</taxon>
        <taxon>Arthropoda</taxon>
        <taxon>Hexapoda</taxon>
        <taxon>Insecta</taxon>
        <taxon>Pterygota</taxon>
        <taxon>Neoptera</taxon>
        <taxon>Endopterygota</taxon>
        <taxon>Coleoptera</taxon>
        <taxon>Polyphaga</taxon>
        <taxon>Cucujiformia</taxon>
        <taxon>Chrysomeloidea</taxon>
        <taxon>Chrysomelidae</taxon>
        <taxon>Bruchinae</taxon>
        <taxon>Bruchini</taxon>
        <taxon>Callosobruchus</taxon>
    </lineage>
</organism>